<dbReference type="Pfam" id="PF00440">
    <property type="entry name" value="TetR_N"/>
    <property type="match status" value="1"/>
</dbReference>
<evidence type="ECO:0000313" key="5">
    <source>
        <dbReference type="EMBL" id="MFC4586424.1"/>
    </source>
</evidence>
<keyword evidence="1 2" id="KW-0238">DNA-binding</keyword>
<protein>
    <submittedName>
        <fullName evidence="5">TetR family transcriptional regulator</fullName>
    </submittedName>
</protein>
<gene>
    <name evidence="5" type="ORF">ACFO8L_10090</name>
</gene>
<organism evidence="5 6">
    <name type="scientific">Sphaerisporangium corydalis</name>
    <dbReference type="NCBI Taxonomy" id="1441875"/>
    <lineage>
        <taxon>Bacteria</taxon>
        <taxon>Bacillati</taxon>
        <taxon>Actinomycetota</taxon>
        <taxon>Actinomycetes</taxon>
        <taxon>Streptosporangiales</taxon>
        <taxon>Streptosporangiaceae</taxon>
        <taxon>Sphaerisporangium</taxon>
    </lineage>
</organism>
<dbReference type="InterPro" id="IPR041467">
    <property type="entry name" value="Sco4008_C"/>
</dbReference>
<evidence type="ECO:0000256" key="1">
    <source>
        <dbReference type="ARBA" id="ARBA00023125"/>
    </source>
</evidence>
<feature type="domain" description="HTH tetR-type" evidence="4">
    <location>
        <begin position="24"/>
        <end position="84"/>
    </location>
</feature>
<dbReference type="PRINTS" id="PR00455">
    <property type="entry name" value="HTHTETR"/>
</dbReference>
<proteinExistence type="predicted"/>
<evidence type="ECO:0000313" key="6">
    <source>
        <dbReference type="Proteomes" id="UP001595891"/>
    </source>
</evidence>
<dbReference type="PROSITE" id="PS50977">
    <property type="entry name" value="HTH_TETR_2"/>
    <property type="match status" value="1"/>
</dbReference>
<name>A0ABV9EEC3_9ACTN</name>
<dbReference type="PANTHER" id="PTHR30328">
    <property type="entry name" value="TRANSCRIPTIONAL REPRESSOR"/>
    <property type="match status" value="1"/>
</dbReference>
<accession>A0ABV9EEC3</accession>
<keyword evidence="6" id="KW-1185">Reference proteome</keyword>
<evidence type="ECO:0000256" key="2">
    <source>
        <dbReference type="PROSITE-ProRule" id="PRU00335"/>
    </source>
</evidence>
<dbReference type="SUPFAM" id="SSF46689">
    <property type="entry name" value="Homeodomain-like"/>
    <property type="match status" value="1"/>
</dbReference>
<dbReference type="PANTHER" id="PTHR30328:SF54">
    <property type="entry name" value="HTH-TYPE TRANSCRIPTIONAL REPRESSOR SCO4008"/>
    <property type="match status" value="1"/>
</dbReference>
<dbReference type="InterPro" id="IPR009057">
    <property type="entry name" value="Homeodomain-like_sf"/>
</dbReference>
<feature type="region of interest" description="Disordered" evidence="3">
    <location>
        <begin position="1"/>
        <end position="26"/>
    </location>
</feature>
<dbReference type="InterPro" id="IPR001647">
    <property type="entry name" value="HTH_TetR"/>
</dbReference>
<evidence type="ECO:0000256" key="3">
    <source>
        <dbReference type="SAM" id="MobiDB-lite"/>
    </source>
</evidence>
<evidence type="ECO:0000259" key="4">
    <source>
        <dbReference type="PROSITE" id="PS50977"/>
    </source>
</evidence>
<feature type="DNA-binding region" description="H-T-H motif" evidence="2">
    <location>
        <begin position="47"/>
        <end position="66"/>
    </location>
</feature>
<feature type="region of interest" description="Disordered" evidence="3">
    <location>
        <begin position="209"/>
        <end position="229"/>
    </location>
</feature>
<sequence>MAAEQERRPPRRAPRSDERGKAAEQTRERILQAAVEEFGAKGYSGARTAAIAARAGVNQQLISYYFGGKQGLLDELRSRWQALESTLVPPGSPFEESLAAYMDATLDRPDWARLVIWRALGDDPGDRVDADEQRRTAMLRAVDVMRHRQDSGEVTDSVDPEFILLLTHAMTFAPVAMPQLVSAIFGVDPYSEEYRRRCREQLVALLRPHRSSLPDHEDLPPPTPGPDVS</sequence>
<feature type="compositionally biased region" description="Pro residues" evidence="3">
    <location>
        <begin position="220"/>
        <end position="229"/>
    </location>
</feature>
<dbReference type="Pfam" id="PF17926">
    <property type="entry name" value="TetR_C_21"/>
    <property type="match status" value="1"/>
</dbReference>
<dbReference type="Gene3D" id="1.10.357.10">
    <property type="entry name" value="Tetracycline Repressor, domain 2"/>
    <property type="match status" value="1"/>
</dbReference>
<dbReference type="InterPro" id="IPR050109">
    <property type="entry name" value="HTH-type_TetR-like_transc_reg"/>
</dbReference>
<reference evidence="6" key="1">
    <citation type="journal article" date="2019" name="Int. J. Syst. Evol. Microbiol.">
        <title>The Global Catalogue of Microorganisms (GCM) 10K type strain sequencing project: providing services to taxonomists for standard genome sequencing and annotation.</title>
        <authorList>
            <consortium name="The Broad Institute Genomics Platform"/>
            <consortium name="The Broad Institute Genome Sequencing Center for Infectious Disease"/>
            <person name="Wu L."/>
            <person name="Ma J."/>
        </authorList>
    </citation>
    <scope>NUCLEOTIDE SEQUENCE [LARGE SCALE GENOMIC DNA]</scope>
    <source>
        <strain evidence="6">CCUG 49560</strain>
    </source>
</reference>
<dbReference type="EMBL" id="JBHSFN010000005">
    <property type="protein sequence ID" value="MFC4586424.1"/>
    <property type="molecule type" value="Genomic_DNA"/>
</dbReference>
<dbReference type="InterPro" id="IPR036271">
    <property type="entry name" value="Tet_transcr_reg_TetR-rel_C_sf"/>
</dbReference>
<dbReference type="Proteomes" id="UP001595891">
    <property type="component" value="Unassembled WGS sequence"/>
</dbReference>
<dbReference type="SUPFAM" id="SSF48498">
    <property type="entry name" value="Tetracyclin repressor-like, C-terminal domain"/>
    <property type="match status" value="1"/>
</dbReference>
<dbReference type="RefSeq" id="WP_262848873.1">
    <property type="nucleotide sequence ID" value="NZ_JANZYP010000078.1"/>
</dbReference>
<comment type="caution">
    <text evidence="5">The sequence shown here is derived from an EMBL/GenBank/DDBJ whole genome shotgun (WGS) entry which is preliminary data.</text>
</comment>